<keyword evidence="2" id="KW-1185">Reference proteome</keyword>
<dbReference type="AlphaFoldDB" id="A0AA36ELS5"/>
<evidence type="ECO:0000313" key="1">
    <source>
        <dbReference type="EMBL" id="CAI9298060.1"/>
    </source>
</evidence>
<sequence length="183" mass="20043">MVTRIFDLMHKLVNLMHQLLIHYQGSIDSTQIGILPPKATPKGVEGSSKASKGLKKKKQEEKLIEVVEEVVKEIDTHVKSTTEETSILGVNANLSNTYVNINSSAPQSTTILEQTKVISPGVSNTEFIMEEVGSLDITVKLSDNEKNINMGEGIHTIETITNETTTFETTIVSPRRPTSAPPT</sequence>
<gene>
    <name evidence="1" type="ORF">LSALG_LOCUS36839</name>
</gene>
<reference evidence="1" key="1">
    <citation type="submission" date="2023-04" db="EMBL/GenBank/DDBJ databases">
        <authorList>
            <person name="Vijverberg K."/>
            <person name="Xiong W."/>
            <person name="Schranz E."/>
        </authorList>
    </citation>
    <scope>NUCLEOTIDE SEQUENCE</scope>
</reference>
<name>A0AA36ELS5_LACSI</name>
<protein>
    <submittedName>
        <fullName evidence="1">Uncharacterized protein</fullName>
    </submittedName>
</protein>
<dbReference type="Proteomes" id="UP001177003">
    <property type="component" value="Chromosome 8"/>
</dbReference>
<proteinExistence type="predicted"/>
<accession>A0AA36ELS5</accession>
<evidence type="ECO:0000313" key="2">
    <source>
        <dbReference type="Proteomes" id="UP001177003"/>
    </source>
</evidence>
<organism evidence="1 2">
    <name type="scientific">Lactuca saligna</name>
    <name type="common">Willowleaf lettuce</name>
    <dbReference type="NCBI Taxonomy" id="75948"/>
    <lineage>
        <taxon>Eukaryota</taxon>
        <taxon>Viridiplantae</taxon>
        <taxon>Streptophyta</taxon>
        <taxon>Embryophyta</taxon>
        <taxon>Tracheophyta</taxon>
        <taxon>Spermatophyta</taxon>
        <taxon>Magnoliopsida</taxon>
        <taxon>eudicotyledons</taxon>
        <taxon>Gunneridae</taxon>
        <taxon>Pentapetalae</taxon>
        <taxon>asterids</taxon>
        <taxon>campanulids</taxon>
        <taxon>Asterales</taxon>
        <taxon>Asteraceae</taxon>
        <taxon>Cichorioideae</taxon>
        <taxon>Cichorieae</taxon>
        <taxon>Lactucinae</taxon>
        <taxon>Lactuca</taxon>
    </lineage>
</organism>
<dbReference type="EMBL" id="OX465084">
    <property type="protein sequence ID" value="CAI9298060.1"/>
    <property type="molecule type" value="Genomic_DNA"/>
</dbReference>